<sequence>MDSSRRIASQFQGKRNTAGQRVEPMEPQLGGASSAYLRLRRGKPQILRRRKAPRGLAPPIVHWEAKIIQIELDLHKLWIWM</sequence>
<feature type="region of interest" description="Disordered" evidence="1">
    <location>
        <begin position="1"/>
        <end position="34"/>
    </location>
</feature>
<evidence type="ECO:0000313" key="2">
    <source>
        <dbReference type="EMBL" id="KAG5386872.1"/>
    </source>
</evidence>
<feature type="compositionally biased region" description="Polar residues" evidence="1">
    <location>
        <begin position="1"/>
        <end position="19"/>
    </location>
</feature>
<evidence type="ECO:0000313" key="3">
    <source>
        <dbReference type="Proteomes" id="UP000823674"/>
    </source>
</evidence>
<gene>
    <name evidence="2" type="primary">A09p072090.1_BraROA</name>
    <name evidence="2" type="ORF">IGI04_038342</name>
</gene>
<organism evidence="2 3">
    <name type="scientific">Brassica rapa subsp. trilocularis</name>
    <dbReference type="NCBI Taxonomy" id="1813537"/>
    <lineage>
        <taxon>Eukaryota</taxon>
        <taxon>Viridiplantae</taxon>
        <taxon>Streptophyta</taxon>
        <taxon>Embryophyta</taxon>
        <taxon>Tracheophyta</taxon>
        <taxon>Spermatophyta</taxon>
        <taxon>Magnoliopsida</taxon>
        <taxon>eudicotyledons</taxon>
        <taxon>Gunneridae</taxon>
        <taxon>Pentapetalae</taxon>
        <taxon>rosids</taxon>
        <taxon>malvids</taxon>
        <taxon>Brassicales</taxon>
        <taxon>Brassicaceae</taxon>
        <taxon>Brassiceae</taxon>
        <taxon>Brassica</taxon>
    </lineage>
</organism>
<keyword evidence="3" id="KW-1185">Reference proteome</keyword>
<name>A0ABQ7LK03_BRACM</name>
<dbReference type="EMBL" id="JADBGQ010000008">
    <property type="protein sequence ID" value="KAG5386872.1"/>
    <property type="molecule type" value="Genomic_DNA"/>
</dbReference>
<proteinExistence type="predicted"/>
<dbReference type="Proteomes" id="UP000823674">
    <property type="component" value="Chromosome A09"/>
</dbReference>
<reference evidence="2 3" key="1">
    <citation type="submission" date="2021-03" db="EMBL/GenBank/DDBJ databases">
        <authorList>
            <person name="King G.J."/>
            <person name="Bancroft I."/>
            <person name="Baten A."/>
            <person name="Bloomfield J."/>
            <person name="Borpatragohain P."/>
            <person name="He Z."/>
            <person name="Irish N."/>
            <person name="Irwin J."/>
            <person name="Liu K."/>
            <person name="Mauleon R.P."/>
            <person name="Moore J."/>
            <person name="Morris R."/>
            <person name="Ostergaard L."/>
            <person name="Wang B."/>
            <person name="Wells R."/>
        </authorList>
    </citation>
    <scope>NUCLEOTIDE SEQUENCE [LARGE SCALE GENOMIC DNA]</scope>
    <source>
        <strain evidence="2">R-o-18</strain>
        <tissue evidence="2">Leaf</tissue>
    </source>
</reference>
<protein>
    <submittedName>
        <fullName evidence="2">Uncharacterized protein</fullName>
    </submittedName>
</protein>
<evidence type="ECO:0000256" key="1">
    <source>
        <dbReference type="SAM" id="MobiDB-lite"/>
    </source>
</evidence>
<accession>A0ABQ7LK03</accession>
<comment type="caution">
    <text evidence="2">The sequence shown here is derived from an EMBL/GenBank/DDBJ whole genome shotgun (WGS) entry which is preliminary data.</text>
</comment>